<organism evidence="3 4">
    <name type="scientific">Artemia franciscana</name>
    <name type="common">Brine shrimp</name>
    <name type="synonym">Artemia sanfranciscana</name>
    <dbReference type="NCBI Taxonomy" id="6661"/>
    <lineage>
        <taxon>Eukaryota</taxon>
        <taxon>Metazoa</taxon>
        <taxon>Ecdysozoa</taxon>
        <taxon>Arthropoda</taxon>
        <taxon>Crustacea</taxon>
        <taxon>Branchiopoda</taxon>
        <taxon>Anostraca</taxon>
        <taxon>Artemiidae</taxon>
        <taxon>Artemia</taxon>
    </lineage>
</organism>
<dbReference type="Proteomes" id="UP001187531">
    <property type="component" value="Unassembled WGS sequence"/>
</dbReference>
<dbReference type="EMBL" id="JAVRJZ010000020">
    <property type="protein sequence ID" value="KAK2705941.1"/>
    <property type="molecule type" value="Genomic_DNA"/>
</dbReference>
<evidence type="ECO:0000256" key="1">
    <source>
        <dbReference type="SAM" id="MobiDB-lite"/>
    </source>
</evidence>
<reference evidence="3" key="1">
    <citation type="submission" date="2023-07" db="EMBL/GenBank/DDBJ databases">
        <title>Chromosome-level genome assembly of Artemia franciscana.</title>
        <authorList>
            <person name="Jo E."/>
        </authorList>
    </citation>
    <scope>NUCLEOTIDE SEQUENCE</scope>
    <source>
        <tissue evidence="3">Whole body</tissue>
    </source>
</reference>
<name>A0AA88KXU1_ARTSF</name>
<protein>
    <submittedName>
        <fullName evidence="3">Uncharacterized protein</fullName>
    </submittedName>
</protein>
<feature type="compositionally biased region" description="Low complexity" evidence="1">
    <location>
        <begin position="53"/>
        <end position="63"/>
    </location>
</feature>
<feature type="region of interest" description="Disordered" evidence="1">
    <location>
        <begin position="43"/>
        <end position="102"/>
    </location>
</feature>
<sequence>MKSISVCLLLVIISLQNSTCLPTNVLPYIKDIFEDDDIPDMTLPATRERRRNSNYNTYGSNSYVMRPYSNPPPYSNLRPYSDPPRKYEYSDNSYKKKEDSYKKKGESSALLMALAMASGNKGPKIDLCTYVNGVLICPNDNKQQIMNTLLLASLI</sequence>
<gene>
    <name evidence="3" type="ORF">QYM36_016081</name>
</gene>
<dbReference type="AlphaFoldDB" id="A0AA88KXU1"/>
<evidence type="ECO:0000313" key="3">
    <source>
        <dbReference type="EMBL" id="KAK2705941.1"/>
    </source>
</evidence>
<accession>A0AA88KXU1</accession>
<keyword evidence="4" id="KW-1185">Reference proteome</keyword>
<evidence type="ECO:0000313" key="4">
    <source>
        <dbReference type="Proteomes" id="UP001187531"/>
    </source>
</evidence>
<proteinExistence type="predicted"/>
<feature type="compositionally biased region" description="Basic and acidic residues" evidence="1">
    <location>
        <begin position="83"/>
        <end position="102"/>
    </location>
</feature>
<comment type="caution">
    <text evidence="3">The sequence shown here is derived from an EMBL/GenBank/DDBJ whole genome shotgun (WGS) entry which is preliminary data.</text>
</comment>
<feature type="chain" id="PRO_5041735184" evidence="2">
    <location>
        <begin position="21"/>
        <end position="155"/>
    </location>
</feature>
<keyword evidence="2" id="KW-0732">Signal</keyword>
<feature type="signal peptide" evidence="2">
    <location>
        <begin position="1"/>
        <end position="20"/>
    </location>
</feature>
<evidence type="ECO:0000256" key="2">
    <source>
        <dbReference type="SAM" id="SignalP"/>
    </source>
</evidence>